<accession>A0ABV6LEG1</accession>
<gene>
    <name evidence="1" type="ORF">ACFFGT_26815</name>
</gene>
<evidence type="ECO:0000313" key="2">
    <source>
        <dbReference type="Proteomes" id="UP001589828"/>
    </source>
</evidence>
<keyword evidence="2" id="KW-1185">Reference proteome</keyword>
<protein>
    <submittedName>
        <fullName evidence="1">Uncharacterized protein</fullName>
    </submittedName>
</protein>
<dbReference type="RefSeq" id="WP_377025584.1">
    <property type="nucleotide sequence ID" value="NZ_JBHLTS010000076.1"/>
</dbReference>
<evidence type="ECO:0000313" key="1">
    <source>
        <dbReference type="EMBL" id="MFC0517854.1"/>
    </source>
</evidence>
<sequence length="241" mass="29259">MKSDLDQIIEYLESEKQSLELSIKRNLAEYDYLYAHYQQEGLWRLNNHLDTLKYFKDPLFNKKQDIERWIRWMSRLENNDLESLYKDDIAEKKQELEKLNKDQVYKYFNDSQVIDEALFDLYEGRISRFRLCLSKEDGFYLDFEMSNDFLKISYRPDPMFDSYEYIRDIDDDDDDEVHLHPLEKLGFSWDTDGKQLIFRYDMRGFKEALPVKVLLSRIAYEKFNFGLGHHDLTSSVDIFYK</sequence>
<proteinExistence type="predicted"/>
<dbReference type="EMBL" id="JBHLTS010000076">
    <property type="protein sequence ID" value="MFC0517854.1"/>
    <property type="molecule type" value="Genomic_DNA"/>
</dbReference>
<reference evidence="1 2" key="1">
    <citation type="submission" date="2024-09" db="EMBL/GenBank/DDBJ databases">
        <authorList>
            <person name="Sun Q."/>
            <person name="Mori K."/>
        </authorList>
    </citation>
    <scope>NUCLEOTIDE SEQUENCE [LARGE SCALE GENOMIC DNA]</scope>
    <source>
        <strain evidence="1 2">NCAIM B.02415</strain>
    </source>
</reference>
<dbReference type="Proteomes" id="UP001589828">
    <property type="component" value="Unassembled WGS sequence"/>
</dbReference>
<name>A0ABV6LEG1_9SPHI</name>
<comment type="caution">
    <text evidence="1">The sequence shown here is derived from an EMBL/GenBank/DDBJ whole genome shotgun (WGS) entry which is preliminary data.</text>
</comment>
<organism evidence="1 2">
    <name type="scientific">Mucilaginibacter angelicae</name>
    <dbReference type="NCBI Taxonomy" id="869718"/>
    <lineage>
        <taxon>Bacteria</taxon>
        <taxon>Pseudomonadati</taxon>
        <taxon>Bacteroidota</taxon>
        <taxon>Sphingobacteriia</taxon>
        <taxon>Sphingobacteriales</taxon>
        <taxon>Sphingobacteriaceae</taxon>
        <taxon>Mucilaginibacter</taxon>
    </lineage>
</organism>